<keyword evidence="2" id="KW-0813">Transport</keyword>
<dbReference type="PANTHER" id="PTHR43514:SF4">
    <property type="entry name" value="ABC TRANSPORTER I FAMILY MEMBER 10"/>
    <property type="match status" value="1"/>
</dbReference>
<keyword evidence="4 10" id="KW-0500">Molybdenum</keyword>
<dbReference type="InterPro" id="IPR017871">
    <property type="entry name" value="ABC_transporter-like_CS"/>
</dbReference>
<evidence type="ECO:0000256" key="4">
    <source>
        <dbReference type="ARBA" id="ARBA00022505"/>
    </source>
</evidence>
<evidence type="ECO:0000256" key="9">
    <source>
        <dbReference type="ARBA" id="ARBA00023136"/>
    </source>
</evidence>
<keyword evidence="5" id="KW-0997">Cell inner membrane</keyword>
<dbReference type="Gene3D" id="3.40.50.300">
    <property type="entry name" value="P-loop containing nucleotide triphosphate hydrolases"/>
    <property type="match status" value="1"/>
</dbReference>
<dbReference type="InterPro" id="IPR050334">
    <property type="entry name" value="Molybdenum_import_ModC"/>
</dbReference>
<organism evidence="13 14">
    <name type="scientific">Ollibium composti</name>
    <dbReference type="NCBI Taxonomy" id="2675109"/>
    <lineage>
        <taxon>Bacteria</taxon>
        <taxon>Pseudomonadati</taxon>
        <taxon>Pseudomonadota</taxon>
        <taxon>Alphaproteobacteria</taxon>
        <taxon>Hyphomicrobiales</taxon>
        <taxon>Phyllobacteriaceae</taxon>
        <taxon>Ollibium</taxon>
    </lineage>
</organism>
<evidence type="ECO:0000259" key="11">
    <source>
        <dbReference type="PROSITE" id="PS50893"/>
    </source>
</evidence>
<dbReference type="InterPro" id="IPR003593">
    <property type="entry name" value="AAA+_ATPase"/>
</dbReference>
<dbReference type="Pfam" id="PF03459">
    <property type="entry name" value="TOBE"/>
    <property type="match status" value="1"/>
</dbReference>
<dbReference type="InterPro" id="IPR004606">
    <property type="entry name" value="Mop_domain"/>
</dbReference>
<dbReference type="InterPro" id="IPR005116">
    <property type="entry name" value="Transp-assoc_OB_typ1"/>
</dbReference>
<keyword evidence="3" id="KW-1003">Cell membrane</keyword>
<dbReference type="SMART" id="SM00382">
    <property type="entry name" value="AAA"/>
    <property type="match status" value="1"/>
</dbReference>
<comment type="caution">
    <text evidence="13">The sequence shown here is derived from an EMBL/GenBank/DDBJ whole genome shotgun (WGS) entry which is preliminary data.</text>
</comment>
<comment type="similarity">
    <text evidence="1">Belongs to the ABC transporter superfamily.</text>
</comment>
<dbReference type="InterPro" id="IPR027417">
    <property type="entry name" value="P-loop_NTPase"/>
</dbReference>
<name>A0ABY2QCI4_9HYPH</name>
<sequence length="370" mass="39945">MTLAIDIARRQGNFMLETRFESAGRLTALFGPSGSGKSSLINIIAGLARPERGRVAVDGRVLVDTERRLFVPRHKRRVGLVFQDARLFPHMSVSANLRYGRFFTPAAERYAGMDAVVDLLGIGALLDRRPSGLSGGEKQRVAIGRALLASPRLLLMDEPLASLDEARKAEIMPYIERLRDETKIPIVYVSHSVAEVARLASEVVVLSAGKVTAAGPAAAILQRLDLLPDEERGEGGALLETVVARHDAEFAMTVLASAAGEIRVPRLDLAVGAPVRVRIRARDVMIATERPHGLSALNVLAGRVVSIEPEDDASVDVRMDCNGATIVSRITRQSRQALGLEPGREVFAVVKTLSFDRANTAAGLRVEIDA</sequence>
<dbReference type="SUPFAM" id="SSF52540">
    <property type="entry name" value="P-loop containing nucleoside triphosphate hydrolases"/>
    <property type="match status" value="1"/>
</dbReference>
<dbReference type="Proteomes" id="UP000306441">
    <property type="component" value="Unassembled WGS sequence"/>
</dbReference>
<dbReference type="EMBL" id="SSNY01000001">
    <property type="protein sequence ID" value="THF59628.1"/>
    <property type="molecule type" value="Genomic_DNA"/>
</dbReference>
<evidence type="ECO:0000256" key="7">
    <source>
        <dbReference type="ARBA" id="ARBA00022840"/>
    </source>
</evidence>
<evidence type="ECO:0000256" key="8">
    <source>
        <dbReference type="ARBA" id="ARBA00022967"/>
    </source>
</evidence>
<dbReference type="InterPro" id="IPR011868">
    <property type="entry name" value="ModC_ABC_ATP-bd"/>
</dbReference>
<keyword evidence="6" id="KW-0547">Nucleotide-binding</keyword>
<reference evidence="13 14" key="1">
    <citation type="submission" date="2019-04" db="EMBL/GenBank/DDBJ databases">
        <title>Mesorhizobium composti sp. nov., isolated from compost.</title>
        <authorList>
            <person name="Lin S.-Y."/>
            <person name="Hameed A."/>
            <person name="Hsieh Y.-T."/>
            <person name="Young C.-C."/>
        </authorList>
    </citation>
    <scope>NUCLEOTIDE SEQUENCE [LARGE SCALE GENOMIC DNA]</scope>
    <source>
        <strain evidence="13 14">CC-YTH430</strain>
    </source>
</reference>
<evidence type="ECO:0000256" key="2">
    <source>
        <dbReference type="ARBA" id="ARBA00022448"/>
    </source>
</evidence>
<gene>
    <name evidence="13" type="primary">modC</name>
    <name evidence="13" type="ORF">E6C48_00760</name>
</gene>
<dbReference type="InterPro" id="IPR003439">
    <property type="entry name" value="ABC_transporter-like_ATP-bd"/>
</dbReference>
<evidence type="ECO:0000256" key="5">
    <source>
        <dbReference type="ARBA" id="ARBA00022519"/>
    </source>
</evidence>
<evidence type="ECO:0000256" key="1">
    <source>
        <dbReference type="ARBA" id="ARBA00005417"/>
    </source>
</evidence>
<keyword evidence="7 13" id="KW-0067">ATP-binding</keyword>
<dbReference type="RefSeq" id="WP_136352990.1">
    <property type="nucleotide sequence ID" value="NZ_SSNY01000001.1"/>
</dbReference>
<keyword evidence="9" id="KW-0472">Membrane</keyword>
<dbReference type="InterPro" id="IPR008995">
    <property type="entry name" value="Mo/tungstate-bd_C_term_dom"/>
</dbReference>
<evidence type="ECO:0000256" key="6">
    <source>
        <dbReference type="ARBA" id="ARBA00022741"/>
    </source>
</evidence>
<keyword evidence="14" id="KW-1185">Reference proteome</keyword>
<proteinExistence type="inferred from homology"/>
<dbReference type="GO" id="GO:0005524">
    <property type="term" value="F:ATP binding"/>
    <property type="evidence" value="ECO:0007669"/>
    <property type="project" value="UniProtKB-KW"/>
</dbReference>
<evidence type="ECO:0000256" key="3">
    <source>
        <dbReference type="ARBA" id="ARBA00022475"/>
    </source>
</evidence>
<evidence type="ECO:0000313" key="13">
    <source>
        <dbReference type="EMBL" id="THF59628.1"/>
    </source>
</evidence>
<evidence type="ECO:0000259" key="12">
    <source>
        <dbReference type="PROSITE" id="PS51866"/>
    </source>
</evidence>
<dbReference type="PROSITE" id="PS51866">
    <property type="entry name" value="MOP"/>
    <property type="match status" value="1"/>
</dbReference>
<accession>A0ABY2QCI4</accession>
<dbReference type="PANTHER" id="PTHR43514">
    <property type="entry name" value="ABC TRANSPORTER I FAMILY MEMBER 10"/>
    <property type="match status" value="1"/>
</dbReference>
<evidence type="ECO:0000256" key="10">
    <source>
        <dbReference type="PROSITE-ProRule" id="PRU01213"/>
    </source>
</evidence>
<dbReference type="Pfam" id="PF00005">
    <property type="entry name" value="ABC_tran"/>
    <property type="match status" value="1"/>
</dbReference>
<dbReference type="PROSITE" id="PS00211">
    <property type="entry name" value="ABC_TRANSPORTER_1"/>
    <property type="match status" value="1"/>
</dbReference>
<dbReference type="SUPFAM" id="SSF50331">
    <property type="entry name" value="MOP-like"/>
    <property type="match status" value="1"/>
</dbReference>
<evidence type="ECO:0000313" key="14">
    <source>
        <dbReference type="Proteomes" id="UP000306441"/>
    </source>
</evidence>
<dbReference type="Gene3D" id="2.40.50.100">
    <property type="match status" value="1"/>
</dbReference>
<feature type="domain" description="ABC transporter" evidence="11">
    <location>
        <begin position="2"/>
        <end position="233"/>
    </location>
</feature>
<feature type="domain" description="Mop" evidence="12">
    <location>
        <begin position="293"/>
        <end position="359"/>
    </location>
</feature>
<dbReference type="PROSITE" id="PS50893">
    <property type="entry name" value="ABC_TRANSPORTER_2"/>
    <property type="match status" value="1"/>
</dbReference>
<keyword evidence="8" id="KW-1278">Translocase</keyword>
<protein>
    <submittedName>
        <fullName evidence="13">Molybdenum ABC transporter ATP-binding protein</fullName>
    </submittedName>
</protein>
<dbReference type="NCBIfam" id="TIGR02142">
    <property type="entry name" value="modC_ABC"/>
    <property type="match status" value="1"/>
</dbReference>